<feature type="domain" description="Beta-lactamase-related" evidence="1">
    <location>
        <begin position="80"/>
        <end position="426"/>
    </location>
</feature>
<keyword evidence="4" id="KW-1185">Reference proteome</keyword>
<dbReference type="InterPro" id="IPR001466">
    <property type="entry name" value="Beta-lactam-related"/>
</dbReference>
<evidence type="ECO:0000313" key="4">
    <source>
        <dbReference type="Proteomes" id="UP001201262"/>
    </source>
</evidence>
<dbReference type="InterPro" id="IPR012338">
    <property type="entry name" value="Beta-lactam/transpept-like"/>
</dbReference>
<dbReference type="SUPFAM" id="SSF56601">
    <property type="entry name" value="beta-lactamase/transpeptidase-like"/>
    <property type="match status" value="1"/>
</dbReference>
<evidence type="ECO:0000259" key="1">
    <source>
        <dbReference type="Pfam" id="PF00144"/>
    </source>
</evidence>
<proteinExistence type="predicted"/>
<dbReference type="GeneID" id="70251906"/>
<dbReference type="Gene3D" id="3.40.710.10">
    <property type="entry name" value="DD-peptidase/beta-lactamase superfamily"/>
    <property type="match status" value="1"/>
</dbReference>
<feature type="domain" description="Beta-lactamase-like ARB-00930-like C-terminal" evidence="2">
    <location>
        <begin position="446"/>
        <end position="586"/>
    </location>
</feature>
<dbReference type="InterPro" id="IPR051478">
    <property type="entry name" value="Beta-lactamase-like_AB/R"/>
</dbReference>
<evidence type="ECO:0000259" key="2">
    <source>
        <dbReference type="Pfam" id="PF26335"/>
    </source>
</evidence>
<dbReference type="PANTHER" id="PTHR22935">
    <property type="entry name" value="PENICILLIN-BINDING PROTEIN"/>
    <property type="match status" value="1"/>
</dbReference>
<sequence>MRVERALPWVSLTASTSAVVFDPKIDLSLLGPIYLPSANRSFEAWDNAVIQATATLNVIIQTGNSTYGPFDNLGTSFSASVFDLGNNEPLFDFHFEAPQLNGSCTRGKLTDDTIYRTGSLGKLLVMYAWMIDIGDSIFTEPITKYVPELAAAAQSYQNPLLQTNWSEVTVGSLASQISGIGRGEVSLGDLASEGFQQPPVSTNIPNGFPPLGNETVINCSSYGPEPPCTRAQFFTQVINHPPVFLSYTSPSYSNIAYSILGYAYENITGKTINQGQLDFAQKLGMNSTTPTPPGNNVDAIIPRNDSYAMWSYDLNVQDPAGGQYISTRDLITWGQAILNNKLISPVVTRRWMKPTTFTSQWAAAVGAPWEIYRLPTLINTILNTSRIVDTYSKSGDVGQYSTYFGLVPDYNIGITVLAAGDNPNSQVAPVRGTLVDIFYTAAEAAAKQQASNAFTGTFKSTDRNSSITLAVDGGPGVVIKQWISNSTNFLNNEFYAEFNDFRLYPTDLKMWSSEGLTYYKFHMDCLTRNGAPISSDPWSEYNDYWFQLDGLSYNLLAPDAFVVGFDENGIVQSLASQALRTTMVRST</sequence>
<dbReference type="EMBL" id="JAJTJA010000002">
    <property type="protein sequence ID" value="KAH8703424.1"/>
    <property type="molecule type" value="Genomic_DNA"/>
</dbReference>
<gene>
    <name evidence="3" type="ORF">BGW36DRAFT_443627</name>
</gene>
<reference evidence="3" key="1">
    <citation type="submission" date="2021-12" db="EMBL/GenBank/DDBJ databases">
        <title>Convergent genome expansion in fungi linked to evolution of root-endophyte symbiosis.</title>
        <authorList>
            <consortium name="DOE Joint Genome Institute"/>
            <person name="Ke Y.-H."/>
            <person name="Bonito G."/>
            <person name="Liao H.-L."/>
            <person name="Looney B."/>
            <person name="Rojas-Flechas A."/>
            <person name="Nash J."/>
            <person name="Hameed K."/>
            <person name="Schadt C."/>
            <person name="Martin F."/>
            <person name="Crous P.W."/>
            <person name="Miettinen O."/>
            <person name="Magnuson J.K."/>
            <person name="Labbe J."/>
            <person name="Jacobson D."/>
            <person name="Doktycz M.J."/>
            <person name="Veneault-Fourrey C."/>
            <person name="Kuo A."/>
            <person name="Mondo S."/>
            <person name="Calhoun S."/>
            <person name="Riley R."/>
            <person name="Ohm R."/>
            <person name="LaButti K."/>
            <person name="Andreopoulos B."/>
            <person name="Pangilinan J."/>
            <person name="Nolan M."/>
            <person name="Tritt A."/>
            <person name="Clum A."/>
            <person name="Lipzen A."/>
            <person name="Daum C."/>
            <person name="Barry K."/>
            <person name="Grigoriev I.V."/>
            <person name="Vilgalys R."/>
        </authorList>
    </citation>
    <scope>NUCLEOTIDE SEQUENCE</scope>
    <source>
        <strain evidence="3">PMI_201</strain>
    </source>
</reference>
<dbReference type="InterPro" id="IPR058664">
    <property type="entry name" value="ARB_00930-like_C"/>
</dbReference>
<evidence type="ECO:0000313" key="3">
    <source>
        <dbReference type="EMBL" id="KAH8703424.1"/>
    </source>
</evidence>
<comment type="caution">
    <text evidence="3">The sequence shown here is derived from an EMBL/GenBank/DDBJ whole genome shotgun (WGS) entry which is preliminary data.</text>
</comment>
<dbReference type="AlphaFoldDB" id="A0AAD4KZE1"/>
<dbReference type="RefSeq" id="XP_046076442.1">
    <property type="nucleotide sequence ID" value="XM_046221619.1"/>
</dbReference>
<dbReference type="PANTHER" id="PTHR22935:SF97">
    <property type="entry name" value="BETA-LACTAMASE-RELATED DOMAIN-CONTAINING PROTEIN"/>
    <property type="match status" value="1"/>
</dbReference>
<dbReference type="Pfam" id="PF26335">
    <property type="entry name" value="ARB_00930_C"/>
    <property type="match status" value="1"/>
</dbReference>
<dbReference type="Proteomes" id="UP001201262">
    <property type="component" value="Unassembled WGS sequence"/>
</dbReference>
<protein>
    <submittedName>
        <fullName evidence="3">Penicillin-binding protein</fullName>
    </submittedName>
</protein>
<name>A0AAD4KZE1_9EURO</name>
<accession>A0AAD4KZE1</accession>
<organism evidence="3 4">
    <name type="scientific">Talaromyces proteolyticus</name>
    <dbReference type="NCBI Taxonomy" id="1131652"/>
    <lineage>
        <taxon>Eukaryota</taxon>
        <taxon>Fungi</taxon>
        <taxon>Dikarya</taxon>
        <taxon>Ascomycota</taxon>
        <taxon>Pezizomycotina</taxon>
        <taxon>Eurotiomycetes</taxon>
        <taxon>Eurotiomycetidae</taxon>
        <taxon>Eurotiales</taxon>
        <taxon>Trichocomaceae</taxon>
        <taxon>Talaromyces</taxon>
        <taxon>Talaromyces sect. Bacilispori</taxon>
    </lineage>
</organism>
<dbReference type="Pfam" id="PF00144">
    <property type="entry name" value="Beta-lactamase"/>
    <property type="match status" value="1"/>
</dbReference>